<dbReference type="InterPro" id="IPR008978">
    <property type="entry name" value="HSP20-like_chaperone"/>
</dbReference>
<evidence type="ECO:0000313" key="1">
    <source>
        <dbReference type="EMBL" id="GAJ12344.1"/>
    </source>
</evidence>
<dbReference type="CDD" id="cd00298">
    <property type="entry name" value="ACD_sHsps_p23-like"/>
    <property type="match status" value="1"/>
</dbReference>
<proteinExistence type="predicted"/>
<protein>
    <recommendedName>
        <fullName evidence="2">SHSP domain-containing protein</fullName>
    </recommendedName>
</protein>
<sequence>MTEWFSPRNWEYLGSETTEYIITIDLPKGLRKTIYIESEEGVVHIRSSADPSFHRSYSLPGGFDIDTYNYEYESNYLLLKLKLIKRI</sequence>
<dbReference type="EMBL" id="BARW01029703">
    <property type="protein sequence ID" value="GAJ12344.1"/>
    <property type="molecule type" value="Genomic_DNA"/>
</dbReference>
<comment type="caution">
    <text evidence="1">The sequence shown here is derived from an EMBL/GenBank/DDBJ whole genome shotgun (WGS) entry which is preliminary data.</text>
</comment>
<accession>X1U4B7</accession>
<dbReference type="Gene3D" id="2.60.40.790">
    <property type="match status" value="1"/>
</dbReference>
<name>X1U4B7_9ZZZZ</name>
<dbReference type="SUPFAM" id="SSF49764">
    <property type="entry name" value="HSP20-like chaperones"/>
    <property type="match status" value="1"/>
</dbReference>
<gene>
    <name evidence="1" type="ORF">S12H4_47663</name>
</gene>
<dbReference type="AlphaFoldDB" id="X1U4B7"/>
<reference evidence="1" key="1">
    <citation type="journal article" date="2014" name="Front. Microbiol.">
        <title>High frequency of phylogenetically diverse reductive dehalogenase-homologous genes in deep subseafloor sedimentary metagenomes.</title>
        <authorList>
            <person name="Kawai M."/>
            <person name="Futagami T."/>
            <person name="Toyoda A."/>
            <person name="Takaki Y."/>
            <person name="Nishi S."/>
            <person name="Hori S."/>
            <person name="Arai W."/>
            <person name="Tsubouchi T."/>
            <person name="Morono Y."/>
            <person name="Uchiyama I."/>
            <person name="Ito T."/>
            <person name="Fujiyama A."/>
            <person name="Inagaki F."/>
            <person name="Takami H."/>
        </authorList>
    </citation>
    <scope>NUCLEOTIDE SEQUENCE</scope>
    <source>
        <strain evidence="1">Expedition CK06-06</strain>
    </source>
</reference>
<evidence type="ECO:0008006" key="2">
    <source>
        <dbReference type="Google" id="ProtNLM"/>
    </source>
</evidence>
<organism evidence="1">
    <name type="scientific">marine sediment metagenome</name>
    <dbReference type="NCBI Taxonomy" id="412755"/>
    <lineage>
        <taxon>unclassified sequences</taxon>
        <taxon>metagenomes</taxon>
        <taxon>ecological metagenomes</taxon>
    </lineage>
</organism>